<protein>
    <submittedName>
        <fullName evidence="2">Uncharacterized protein</fullName>
    </submittedName>
</protein>
<evidence type="ECO:0000256" key="1">
    <source>
        <dbReference type="SAM" id="MobiDB-lite"/>
    </source>
</evidence>
<dbReference type="OrthoDB" id="10565352at2759"/>
<accession>A0A7J6MN01</accession>
<organism evidence="2 3">
    <name type="scientific">Perkinsus chesapeaki</name>
    <name type="common">Clam parasite</name>
    <name type="synonym">Perkinsus andrewsi</name>
    <dbReference type="NCBI Taxonomy" id="330153"/>
    <lineage>
        <taxon>Eukaryota</taxon>
        <taxon>Sar</taxon>
        <taxon>Alveolata</taxon>
        <taxon>Perkinsozoa</taxon>
        <taxon>Perkinsea</taxon>
        <taxon>Perkinsida</taxon>
        <taxon>Perkinsidae</taxon>
        <taxon>Perkinsus</taxon>
    </lineage>
</organism>
<evidence type="ECO:0000313" key="2">
    <source>
        <dbReference type="EMBL" id="KAF4672341.1"/>
    </source>
</evidence>
<sequence>MSNPTTIKAAMKEASTEGRRERLMVIDLVTIDEFDDNDPNLQDFDIDEYMADEVNIMKAANWCCLVVPVSSKEEGDSLIGNTVRKHKALKGKRKRKEEKQAEKRKQRREAVKEDGRSDDDDEDSDWYE</sequence>
<dbReference type="AlphaFoldDB" id="A0A7J6MN01"/>
<feature type="region of interest" description="Disordered" evidence="1">
    <location>
        <begin position="75"/>
        <end position="128"/>
    </location>
</feature>
<feature type="compositionally biased region" description="Acidic residues" evidence="1">
    <location>
        <begin position="116"/>
        <end position="128"/>
    </location>
</feature>
<dbReference type="Proteomes" id="UP000591131">
    <property type="component" value="Unassembled WGS sequence"/>
</dbReference>
<comment type="caution">
    <text evidence="2">The sequence shown here is derived from an EMBL/GenBank/DDBJ whole genome shotgun (WGS) entry which is preliminary data.</text>
</comment>
<keyword evidence="3" id="KW-1185">Reference proteome</keyword>
<feature type="compositionally biased region" description="Basic residues" evidence="1">
    <location>
        <begin position="83"/>
        <end position="96"/>
    </location>
</feature>
<reference evidence="2 3" key="1">
    <citation type="submission" date="2020-04" db="EMBL/GenBank/DDBJ databases">
        <title>Perkinsus chesapeaki whole genome sequence.</title>
        <authorList>
            <person name="Bogema D.R."/>
        </authorList>
    </citation>
    <scope>NUCLEOTIDE SEQUENCE [LARGE SCALE GENOMIC DNA]</scope>
    <source>
        <strain evidence="2">ATCC PRA-425</strain>
    </source>
</reference>
<gene>
    <name evidence="2" type="ORF">FOL47_000649</name>
</gene>
<evidence type="ECO:0000313" key="3">
    <source>
        <dbReference type="Proteomes" id="UP000591131"/>
    </source>
</evidence>
<proteinExistence type="predicted"/>
<name>A0A7J6MN01_PERCH</name>
<feature type="compositionally biased region" description="Basic and acidic residues" evidence="1">
    <location>
        <begin position="97"/>
        <end position="115"/>
    </location>
</feature>
<dbReference type="EMBL" id="JAAPAO010000112">
    <property type="protein sequence ID" value="KAF4672341.1"/>
    <property type="molecule type" value="Genomic_DNA"/>
</dbReference>